<dbReference type="AlphaFoldDB" id="A0AAF1AJS5"/>
<feature type="domain" description="Wax synthase" evidence="10">
    <location>
        <begin position="181"/>
        <end position="267"/>
    </location>
</feature>
<dbReference type="PIRSF" id="PIRSF037006">
    <property type="entry name" value="Wax_synthase"/>
    <property type="match status" value="1"/>
</dbReference>
<keyword evidence="4 9" id="KW-0812">Transmembrane</keyword>
<keyword evidence="3" id="KW-0808">Transferase</keyword>
<feature type="transmembrane region" description="Helical" evidence="9">
    <location>
        <begin position="229"/>
        <end position="253"/>
    </location>
</feature>
<comment type="subcellular location">
    <subcellularLocation>
        <location evidence="1">Membrane</location>
        <topology evidence="1">Multi-pass membrane protein</topology>
    </subcellularLocation>
</comment>
<evidence type="ECO:0000256" key="2">
    <source>
        <dbReference type="ARBA" id="ARBA00007282"/>
    </source>
</evidence>
<evidence type="ECO:0000313" key="12">
    <source>
        <dbReference type="Proteomes" id="UP000077755"/>
    </source>
</evidence>
<dbReference type="InterPro" id="IPR032805">
    <property type="entry name" value="Wax_synthase_dom"/>
</dbReference>
<reference evidence="11" key="1">
    <citation type="journal article" date="2016" name="Nat. Genet.">
        <title>A high-quality carrot genome assembly provides new insights into carotenoid accumulation and asterid genome evolution.</title>
        <authorList>
            <person name="Iorizzo M."/>
            <person name="Ellison S."/>
            <person name="Senalik D."/>
            <person name="Zeng P."/>
            <person name="Satapoomin P."/>
            <person name="Huang J."/>
            <person name="Bowman M."/>
            <person name="Iovene M."/>
            <person name="Sanseverino W."/>
            <person name="Cavagnaro P."/>
            <person name="Yildiz M."/>
            <person name="Macko-Podgorni A."/>
            <person name="Moranska E."/>
            <person name="Grzebelus E."/>
            <person name="Grzebelus D."/>
            <person name="Ashrafi H."/>
            <person name="Zheng Z."/>
            <person name="Cheng S."/>
            <person name="Spooner D."/>
            <person name="Van Deynze A."/>
            <person name="Simon P."/>
        </authorList>
    </citation>
    <scope>NUCLEOTIDE SEQUENCE</scope>
    <source>
        <tissue evidence="11">Leaf</tissue>
    </source>
</reference>
<keyword evidence="6" id="KW-0443">Lipid metabolism</keyword>
<feature type="transmembrane region" description="Helical" evidence="9">
    <location>
        <begin position="292"/>
        <end position="315"/>
    </location>
</feature>
<comment type="similarity">
    <text evidence="2">Belongs to the wax synthase family.</text>
</comment>
<dbReference type="EMBL" id="CP093343">
    <property type="protein sequence ID" value="WOG82801.1"/>
    <property type="molecule type" value="Genomic_DNA"/>
</dbReference>
<keyword evidence="8" id="KW-0012">Acyltransferase</keyword>
<evidence type="ECO:0000259" key="10">
    <source>
        <dbReference type="Pfam" id="PF13813"/>
    </source>
</evidence>
<name>A0AAF1AJS5_DAUCS</name>
<evidence type="ECO:0000256" key="9">
    <source>
        <dbReference type="SAM" id="Phobius"/>
    </source>
</evidence>
<dbReference type="GO" id="GO:0006629">
    <property type="term" value="P:lipid metabolic process"/>
    <property type="evidence" value="ECO:0007669"/>
    <property type="project" value="UniProtKB-KW"/>
</dbReference>
<evidence type="ECO:0000313" key="11">
    <source>
        <dbReference type="EMBL" id="WOG82801.1"/>
    </source>
</evidence>
<protein>
    <recommendedName>
        <fullName evidence="10">Wax synthase domain-containing protein</fullName>
    </recommendedName>
</protein>
<evidence type="ECO:0000256" key="6">
    <source>
        <dbReference type="ARBA" id="ARBA00023098"/>
    </source>
</evidence>
<dbReference type="PANTHER" id="PTHR31595:SF77">
    <property type="entry name" value="ACYL-COA--STEROL O-ACYLTRANSFERASE 1-LIKE"/>
    <property type="match status" value="1"/>
</dbReference>
<feature type="transmembrane region" description="Helical" evidence="9">
    <location>
        <begin position="117"/>
        <end position="138"/>
    </location>
</feature>
<keyword evidence="7 9" id="KW-0472">Membrane</keyword>
<evidence type="ECO:0000256" key="3">
    <source>
        <dbReference type="ARBA" id="ARBA00022679"/>
    </source>
</evidence>
<dbReference type="PANTHER" id="PTHR31595">
    <property type="entry name" value="LONG-CHAIN-ALCOHOL O-FATTY-ACYLTRANSFERASE 3-RELATED"/>
    <property type="match status" value="1"/>
</dbReference>
<dbReference type="InterPro" id="IPR017088">
    <property type="entry name" value="Wax_synthase_Magnoliopsida"/>
</dbReference>
<reference evidence="11" key="2">
    <citation type="submission" date="2022-03" db="EMBL/GenBank/DDBJ databases">
        <title>Draft title - Genomic analysis of global carrot germplasm unveils the trajectory of domestication and the origin of high carotenoid orange carrot.</title>
        <authorList>
            <person name="Iorizzo M."/>
            <person name="Ellison S."/>
            <person name="Senalik D."/>
            <person name="Macko-Podgorni A."/>
            <person name="Grzebelus D."/>
            <person name="Bostan H."/>
            <person name="Rolling W."/>
            <person name="Curaba J."/>
            <person name="Simon P."/>
        </authorList>
    </citation>
    <scope>NUCLEOTIDE SEQUENCE</scope>
    <source>
        <tissue evidence="11">Leaf</tissue>
    </source>
</reference>
<evidence type="ECO:0000256" key="1">
    <source>
        <dbReference type="ARBA" id="ARBA00004141"/>
    </source>
</evidence>
<evidence type="ECO:0000256" key="7">
    <source>
        <dbReference type="ARBA" id="ARBA00023136"/>
    </source>
</evidence>
<feature type="transmembrane region" description="Helical" evidence="9">
    <location>
        <begin position="7"/>
        <end position="26"/>
    </location>
</feature>
<feature type="transmembrane region" description="Helical" evidence="9">
    <location>
        <begin position="259"/>
        <end position="280"/>
    </location>
</feature>
<evidence type="ECO:0000256" key="8">
    <source>
        <dbReference type="ARBA" id="ARBA00023315"/>
    </source>
</evidence>
<feature type="transmembrane region" description="Helical" evidence="9">
    <location>
        <begin position="32"/>
        <end position="51"/>
    </location>
</feature>
<dbReference type="GO" id="GO:0016020">
    <property type="term" value="C:membrane"/>
    <property type="evidence" value="ECO:0007669"/>
    <property type="project" value="UniProtKB-SubCell"/>
</dbReference>
<dbReference type="Proteomes" id="UP000077755">
    <property type="component" value="Chromosome 1"/>
</dbReference>
<keyword evidence="5 9" id="KW-1133">Transmembrane helix</keyword>
<feature type="transmembrane region" description="Helical" evidence="9">
    <location>
        <begin position="150"/>
        <end position="170"/>
    </location>
</feature>
<dbReference type="Pfam" id="PF13813">
    <property type="entry name" value="MBOAT_2"/>
    <property type="match status" value="1"/>
</dbReference>
<dbReference type="GO" id="GO:0008374">
    <property type="term" value="F:O-acyltransferase activity"/>
    <property type="evidence" value="ECO:0007669"/>
    <property type="project" value="InterPro"/>
</dbReference>
<dbReference type="InterPro" id="IPR044851">
    <property type="entry name" value="Wax_synthase"/>
</dbReference>
<sequence length="351" mass="39437">MQGEINTCILVWISVYISLSYCFFAAKIIPAGLSRLFTFLPVIILFLALPLSLHSIHLGGMTAFLVAWLSNFKLLMLCFDIGPLSGHSVSFIHFLAIGSLPIRILQQTPSSKASGHGLKAPLSYAAKVLLVVLFVRAYDYVDHMHPRVIPFMYVFHVYFVLELILAGLAAGARALLGLELEPPFDEPYLSTSLQDFWGRRWNIMVTRILRPTAYEPTLKIFSVILGRRWAYVPAILITFLVSAIMHELIFYYLGRTRPGWEITLFFLFHGFFLVTEIAVKKALGNRLRFPKFVSRALTAVVVLATGLCMFLPQLLKCNADTRAFQEYAAVGDFLRDLGHAIMAKSDIGTKP</sequence>
<gene>
    <name evidence="11" type="ORF">DCAR_0101969</name>
</gene>
<evidence type="ECO:0000256" key="4">
    <source>
        <dbReference type="ARBA" id="ARBA00022692"/>
    </source>
</evidence>
<keyword evidence="12" id="KW-1185">Reference proteome</keyword>
<proteinExistence type="inferred from homology"/>
<organism evidence="11 12">
    <name type="scientific">Daucus carota subsp. sativus</name>
    <name type="common">Carrot</name>
    <dbReference type="NCBI Taxonomy" id="79200"/>
    <lineage>
        <taxon>Eukaryota</taxon>
        <taxon>Viridiplantae</taxon>
        <taxon>Streptophyta</taxon>
        <taxon>Embryophyta</taxon>
        <taxon>Tracheophyta</taxon>
        <taxon>Spermatophyta</taxon>
        <taxon>Magnoliopsida</taxon>
        <taxon>eudicotyledons</taxon>
        <taxon>Gunneridae</taxon>
        <taxon>Pentapetalae</taxon>
        <taxon>asterids</taxon>
        <taxon>campanulids</taxon>
        <taxon>Apiales</taxon>
        <taxon>Apiaceae</taxon>
        <taxon>Apioideae</taxon>
        <taxon>Scandiceae</taxon>
        <taxon>Daucinae</taxon>
        <taxon>Daucus</taxon>
        <taxon>Daucus sect. Daucus</taxon>
    </lineage>
</organism>
<evidence type="ECO:0000256" key="5">
    <source>
        <dbReference type="ARBA" id="ARBA00022989"/>
    </source>
</evidence>
<accession>A0AAF1AJS5</accession>